<dbReference type="AlphaFoldDB" id="A0A8H6Z3H2"/>
<keyword evidence="2" id="KW-0548">Nucleotidyltransferase</keyword>
<keyword evidence="2" id="KW-0808">Transferase</keyword>
<dbReference type="Proteomes" id="UP000620124">
    <property type="component" value="Unassembled WGS sequence"/>
</dbReference>
<dbReference type="PANTHER" id="PTHR33050:SF7">
    <property type="entry name" value="RIBONUCLEASE H"/>
    <property type="match status" value="1"/>
</dbReference>
<dbReference type="GO" id="GO:0003964">
    <property type="term" value="F:RNA-directed DNA polymerase activity"/>
    <property type="evidence" value="ECO:0007669"/>
    <property type="project" value="UniProtKB-KW"/>
</dbReference>
<gene>
    <name evidence="2" type="ORF">MVEN_00049000</name>
</gene>
<name>A0A8H6Z3H2_9AGAR</name>
<dbReference type="OrthoDB" id="2506773at2759"/>
<reference evidence="2" key="1">
    <citation type="submission" date="2020-05" db="EMBL/GenBank/DDBJ databases">
        <title>Mycena genomes resolve the evolution of fungal bioluminescence.</title>
        <authorList>
            <person name="Tsai I.J."/>
        </authorList>
    </citation>
    <scope>NUCLEOTIDE SEQUENCE</scope>
    <source>
        <strain evidence="2">CCC161011</strain>
    </source>
</reference>
<feature type="compositionally biased region" description="Polar residues" evidence="1">
    <location>
        <begin position="180"/>
        <end position="192"/>
    </location>
</feature>
<dbReference type="InterPro" id="IPR052055">
    <property type="entry name" value="Hepadnavirus_pol/RT"/>
</dbReference>
<feature type="region of interest" description="Disordered" evidence="1">
    <location>
        <begin position="180"/>
        <end position="204"/>
    </location>
</feature>
<accession>A0A8H6Z3H2</accession>
<protein>
    <submittedName>
        <fullName evidence="2">Reverse transcriptase ribonuclease h</fullName>
    </submittedName>
</protein>
<dbReference type="PANTHER" id="PTHR33050">
    <property type="entry name" value="REVERSE TRANSCRIPTASE DOMAIN-CONTAINING PROTEIN"/>
    <property type="match status" value="1"/>
</dbReference>
<comment type="caution">
    <text evidence="2">The sequence shown here is derived from an EMBL/GenBank/DDBJ whole genome shotgun (WGS) entry which is preliminary data.</text>
</comment>
<evidence type="ECO:0000313" key="3">
    <source>
        <dbReference type="Proteomes" id="UP000620124"/>
    </source>
</evidence>
<sequence>MMGQNSREPCQDGCFVIGYSEGLFTPSSGSCNLIEIRYRYDKATMLAMVRDLQVPWHLTKGQDFHFLMEYIGFLFDLLRRTVSLPERKRLKFRQRLEDHWSLSHLTYMYEHGPSYLLALSAFSTTYKNHARLYLPRGVISDLKWWLEVLGELDFYCSLKPCGPLIDLGIWVDASTNGASGLSGPTPNGQDGNCSLDGIQITGGT</sequence>
<evidence type="ECO:0000256" key="1">
    <source>
        <dbReference type="SAM" id="MobiDB-lite"/>
    </source>
</evidence>
<evidence type="ECO:0000313" key="2">
    <source>
        <dbReference type="EMBL" id="KAF7371913.1"/>
    </source>
</evidence>
<keyword evidence="3" id="KW-1185">Reference proteome</keyword>
<dbReference type="EMBL" id="JACAZI010000001">
    <property type="protein sequence ID" value="KAF7371913.1"/>
    <property type="molecule type" value="Genomic_DNA"/>
</dbReference>
<proteinExistence type="predicted"/>
<organism evidence="2 3">
    <name type="scientific">Mycena venus</name>
    <dbReference type="NCBI Taxonomy" id="2733690"/>
    <lineage>
        <taxon>Eukaryota</taxon>
        <taxon>Fungi</taxon>
        <taxon>Dikarya</taxon>
        <taxon>Basidiomycota</taxon>
        <taxon>Agaricomycotina</taxon>
        <taxon>Agaricomycetes</taxon>
        <taxon>Agaricomycetidae</taxon>
        <taxon>Agaricales</taxon>
        <taxon>Marasmiineae</taxon>
        <taxon>Mycenaceae</taxon>
        <taxon>Mycena</taxon>
    </lineage>
</organism>
<keyword evidence="2" id="KW-0695">RNA-directed DNA polymerase</keyword>